<dbReference type="InterPro" id="IPR001810">
    <property type="entry name" value="F-box_dom"/>
</dbReference>
<keyword evidence="3" id="KW-1185">Reference proteome</keyword>
<evidence type="ECO:0000313" key="2">
    <source>
        <dbReference type="EMBL" id="KAK0654010.1"/>
    </source>
</evidence>
<name>A0AA39YL60_9PEZI</name>
<gene>
    <name evidence="2" type="ORF">QBC41DRAFT_351568</name>
</gene>
<dbReference type="InterPro" id="IPR036047">
    <property type="entry name" value="F-box-like_dom_sf"/>
</dbReference>
<dbReference type="EMBL" id="JAULSY010000232">
    <property type="protein sequence ID" value="KAK0654010.1"/>
    <property type="molecule type" value="Genomic_DNA"/>
</dbReference>
<reference evidence="2" key="1">
    <citation type="submission" date="2023-06" db="EMBL/GenBank/DDBJ databases">
        <title>Genome-scale phylogeny and comparative genomics of the fungal order Sordariales.</title>
        <authorList>
            <consortium name="Lawrence Berkeley National Laboratory"/>
            <person name="Hensen N."/>
            <person name="Bonometti L."/>
            <person name="Westerberg I."/>
            <person name="Brannstrom I.O."/>
            <person name="Guillou S."/>
            <person name="Cros-Aarteil S."/>
            <person name="Calhoun S."/>
            <person name="Haridas S."/>
            <person name="Kuo A."/>
            <person name="Mondo S."/>
            <person name="Pangilinan J."/>
            <person name="Riley R."/>
            <person name="Labutti K."/>
            <person name="Andreopoulos B."/>
            <person name="Lipzen A."/>
            <person name="Chen C."/>
            <person name="Yanf M."/>
            <person name="Daum C."/>
            <person name="Ng V."/>
            <person name="Clum A."/>
            <person name="Steindorff A."/>
            <person name="Ohm R."/>
            <person name="Martin F."/>
            <person name="Silar P."/>
            <person name="Natvig D."/>
            <person name="Lalanne C."/>
            <person name="Gautier V."/>
            <person name="Ament-Velasquez S.L."/>
            <person name="Kruys A."/>
            <person name="Hutchinson M.I."/>
            <person name="Powell A.J."/>
            <person name="Barry K."/>
            <person name="Miller A.N."/>
            <person name="Grigoriev I.V."/>
            <person name="Debuchy R."/>
            <person name="Gladieux P."/>
            <person name="Thoren M.H."/>
            <person name="Johannesson H."/>
        </authorList>
    </citation>
    <scope>NUCLEOTIDE SEQUENCE</scope>
    <source>
        <strain evidence="2">CBS 307.81</strain>
    </source>
</reference>
<evidence type="ECO:0000259" key="1">
    <source>
        <dbReference type="PROSITE" id="PS50181"/>
    </source>
</evidence>
<comment type="caution">
    <text evidence="2">The sequence shown here is derived from an EMBL/GenBank/DDBJ whole genome shotgun (WGS) entry which is preliminary data.</text>
</comment>
<dbReference type="AlphaFoldDB" id="A0AA39YL60"/>
<protein>
    <recommendedName>
        <fullName evidence="1">F-box domain-containing protein</fullName>
    </recommendedName>
</protein>
<dbReference type="SUPFAM" id="SSF81383">
    <property type="entry name" value="F-box domain"/>
    <property type="match status" value="1"/>
</dbReference>
<accession>A0AA39YL60</accession>
<evidence type="ECO:0000313" key="3">
    <source>
        <dbReference type="Proteomes" id="UP001174997"/>
    </source>
</evidence>
<dbReference type="CDD" id="cd09917">
    <property type="entry name" value="F-box_SF"/>
    <property type="match status" value="1"/>
</dbReference>
<organism evidence="2 3">
    <name type="scientific">Cercophora samala</name>
    <dbReference type="NCBI Taxonomy" id="330535"/>
    <lineage>
        <taxon>Eukaryota</taxon>
        <taxon>Fungi</taxon>
        <taxon>Dikarya</taxon>
        <taxon>Ascomycota</taxon>
        <taxon>Pezizomycotina</taxon>
        <taxon>Sordariomycetes</taxon>
        <taxon>Sordariomycetidae</taxon>
        <taxon>Sordariales</taxon>
        <taxon>Lasiosphaeriaceae</taxon>
        <taxon>Cercophora</taxon>
    </lineage>
</organism>
<feature type="domain" description="F-box" evidence="1">
    <location>
        <begin position="83"/>
        <end position="131"/>
    </location>
</feature>
<dbReference type="Proteomes" id="UP001174997">
    <property type="component" value="Unassembled WGS sequence"/>
</dbReference>
<proteinExistence type="predicted"/>
<dbReference type="PROSITE" id="PS50181">
    <property type="entry name" value="FBOX"/>
    <property type="match status" value="1"/>
</dbReference>
<sequence>MSNTKPIPERDRIPDWLRSKEPYVFDSSVDECDVVRATSHTKADWTDWTDGHNLIFNQVPARRTSLQVDNTPVFPFGAPKTSLGLLDDHPAEILVEILSHTDIESLLRFMRTNRRAWNFVTDLPDCRFATKFGNQVIVTLITTKLASHITIPEINTALRTERCQCGEFAGLVFLFTMEKCCRRCIQEKKGNLGAHSFDNVEKESSWLRQNKPNMQMLSHPDLDGRLQRRWVYFTGGKEGESGYLAVTPMPYVNCQNVAKPRVSYGVYCVGCLLTIRVNGPVWPRLNLQTLYTVWGDLRLLRRTVYSFEGFLEHFKWCPSAQNLWKASKGGTQAVKVFDSYGWLRQSEGDVPGLVAVQQEEDETPEWDKLNREMDRRILSHIMFM</sequence>